<accession>A0A2A2KFV2</accession>
<keyword evidence="1" id="KW-0521">NADP</keyword>
<dbReference type="Pfam" id="PF00107">
    <property type="entry name" value="ADH_zinc_N"/>
    <property type="match status" value="1"/>
</dbReference>
<keyword evidence="4" id="KW-1185">Reference proteome</keyword>
<evidence type="ECO:0000313" key="3">
    <source>
        <dbReference type="EMBL" id="PAV72805.1"/>
    </source>
</evidence>
<dbReference type="SUPFAM" id="SSF50129">
    <property type="entry name" value="GroES-like"/>
    <property type="match status" value="1"/>
</dbReference>
<proteinExistence type="predicted"/>
<dbReference type="Gene3D" id="3.40.50.720">
    <property type="entry name" value="NAD(P)-binding Rossmann-like Domain"/>
    <property type="match status" value="1"/>
</dbReference>
<dbReference type="AlphaFoldDB" id="A0A2A2KFV2"/>
<evidence type="ECO:0000259" key="2">
    <source>
        <dbReference type="SMART" id="SM00829"/>
    </source>
</evidence>
<dbReference type="GO" id="GO:0005829">
    <property type="term" value="C:cytosol"/>
    <property type="evidence" value="ECO:0007669"/>
    <property type="project" value="TreeGrafter"/>
</dbReference>
<dbReference type="Gene3D" id="3.90.180.10">
    <property type="entry name" value="Medium-chain alcohol dehydrogenases, catalytic domain"/>
    <property type="match status" value="2"/>
</dbReference>
<dbReference type="FunFam" id="3.40.50.720:FF:000244">
    <property type="entry name" value="quinone oxidoreductase"/>
    <property type="match status" value="1"/>
</dbReference>
<protein>
    <recommendedName>
        <fullName evidence="2">Enoyl reductase (ER) domain-containing protein</fullName>
    </recommendedName>
</protein>
<organism evidence="3 4">
    <name type="scientific">Diploscapter pachys</name>
    <dbReference type="NCBI Taxonomy" id="2018661"/>
    <lineage>
        <taxon>Eukaryota</taxon>
        <taxon>Metazoa</taxon>
        <taxon>Ecdysozoa</taxon>
        <taxon>Nematoda</taxon>
        <taxon>Chromadorea</taxon>
        <taxon>Rhabditida</taxon>
        <taxon>Rhabditina</taxon>
        <taxon>Rhabditomorpha</taxon>
        <taxon>Rhabditoidea</taxon>
        <taxon>Rhabditidae</taxon>
        <taxon>Diploscapter</taxon>
    </lineage>
</organism>
<dbReference type="InterPro" id="IPR051603">
    <property type="entry name" value="Zinc-ADH_QOR/CCCR"/>
</dbReference>
<dbReference type="OrthoDB" id="3941538at2759"/>
<dbReference type="GO" id="GO:0003960">
    <property type="term" value="F:quinone reductase (NADPH) activity"/>
    <property type="evidence" value="ECO:0007669"/>
    <property type="project" value="TreeGrafter"/>
</dbReference>
<dbReference type="InterPro" id="IPR013154">
    <property type="entry name" value="ADH-like_N"/>
</dbReference>
<dbReference type="EMBL" id="LIAE01008695">
    <property type="protein sequence ID" value="PAV72805.1"/>
    <property type="molecule type" value="Genomic_DNA"/>
</dbReference>
<dbReference type="Pfam" id="PF08240">
    <property type="entry name" value="ADH_N"/>
    <property type="match status" value="1"/>
</dbReference>
<dbReference type="InterPro" id="IPR011032">
    <property type="entry name" value="GroES-like_sf"/>
</dbReference>
<dbReference type="GO" id="GO:0070402">
    <property type="term" value="F:NADPH binding"/>
    <property type="evidence" value="ECO:0007669"/>
    <property type="project" value="TreeGrafter"/>
</dbReference>
<evidence type="ECO:0000256" key="1">
    <source>
        <dbReference type="ARBA" id="ARBA00022857"/>
    </source>
</evidence>
<dbReference type="GO" id="GO:0003730">
    <property type="term" value="F:mRNA 3'-UTR binding"/>
    <property type="evidence" value="ECO:0007669"/>
    <property type="project" value="TreeGrafter"/>
</dbReference>
<sequence>MFTLGGPMIVPVHLVRLMSESSSSPQLMFPSPLPFWPSSSSSSSRNIGTASRYAVPFRNGYKERIAALSKSPAGSRLDFWICDEMTMRAAVVRAFGAADCIEIALNHPKPALTTANSVLVRVIAAGVNPVDTYIRAGQYAALPTLPYTPGKDGSGIVEQVGSDVKHVKVGDRVWMIFLQTGTSAEFCIADKCFPLPSRGVGLAACQLADWKGLHVTATAGTEQGMQLVKENGANAVYNHREQGYLDKLKKDFKEGFDLIVEMAAHINLNSDTEMLARGGKIAVVGNRAETNINARNLMRVEGSIFGVAAAYTTDSEFELISSELSALFNSTSFRPIVHKTYPLEELAAAHTDIMTSSGAMGNHVIIISDE</sequence>
<gene>
    <name evidence="3" type="ORF">WR25_07194</name>
</gene>
<dbReference type="SMART" id="SM00829">
    <property type="entry name" value="PKS_ER"/>
    <property type="match status" value="1"/>
</dbReference>
<reference evidence="3 4" key="1">
    <citation type="journal article" date="2017" name="Curr. Biol.">
        <title>Genome architecture and evolution of a unichromosomal asexual nematode.</title>
        <authorList>
            <person name="Fradin H."/>
            <person name="Zegar C."/>
            <person name="Gutwein M."/>
            <person name="Lucas J."/>
            <person name="Kovtun M."/>
            <person name="Corcoran D."/>
            <person name="Baugh L.R."/>
            <person name="Kiontke K."/>
            <person name="Gunsalus K."/>
            <person name="Fitch D.H."/>
            <person name="Piano F."/>
        </authorList>
    </citation>
    <scope>NUCLEOTIDE SEQUENCE [LARGE SCALE GENOMIC DNA]</scope>
    <source>
        <strain evidence="3">PF1309</strain>
    </source>
</reference>
<dbReference type="CDD" id="cd08253">
    <property type="entry name" value="zeta_crystallin"/>
    <property type="match status" value="1"/>
</dbReference>
<evidence type="ECO:0000313" key="4">
    <source>
        <dbReference type="Proteomes" id="UP000218231"/>
    </source>
</evidence>
<dbReference type="InterPro" id="IPR013149">
    <property type="entry name" value="ADH-like_C"/>
</dbReference>
<comment type="caution">
    <text evidence="3">The sequence shown here is derived from an EMBL/GenBank/DDBJ whole genome shotgun (WGS) entry which is preliminary data.</text>
</comment>
<name>A0A2A2KFV2_9BILA</name>
<dbReference type="PANTHER" id="PTHR44154:SF1">
    <property type="entry name" value="QUINONE OXIDOREDUCTASE"/>
    <property type="match status" value="1"/>
</dbReference>
<dbReference type="SUPFAM" id="SSF51735">
    <property type="entry name" value="NAD(P)-binding Rossmann-fold domains"/>
    <property type="match status" value="1"/>
</dbReference>
<dbReference type="STRING" id="2018661.A0A2A2KFV2"/>
<feature type="domain" description="Enoyl reductase (ER)" evidence="2">
    <location>
        <begin position="96"/>
        <end position="365"/>
    </location>
</feature>
<dbReference type="Proteomes" id="UP000218231">
    <property type="component" value="Unassembled WGS sequence"/>
</dbReference>
<dbReference type="PANTHER" id="PTHR44154">
    <property type="entry name" value="QUINONE OXIDOREDUCTASE"/>
    <property type="match status" value="1"/>
</dbReference>
<dbReference type="InterPro" id="IPR036291">
    <property type="entry name" value="NAD(P)-bd_dom_sf"/>
</dbReference>
<dbReference type="InterPro" id="IPR020843">
    <property type="entry name" value="ER"/>
</dbReference>